<dbReference type="Proteomes" id="UP000019248">
    <property type="component" value="Unassembled WGS sequence"/>
</dbReference>
<dbReference type="InterPro" id="IPR036513">
    <property type="entry name" value="STAS_dom_sf"/>
</dbReference>
<dbReference type="Gene3D" id="3.30.750.24">
    <property type="entry name" value="STAS domain"/>
    <property type="match status" value="1"/>
</dbReference>
<evidence type="ECO:0000313" key="3">
    <source>
        <dbReference type="Proteomes" id="UP000019248"/>
    </source>
</evidence>
<evidence type="ECO:0000313" key="2">
    <source>
        <dbReference type="EMBL" id="EUJ46111.1"/>
    </source>
</evidence>
<dbReference type="AlphaFoldDB" id="W7DF64"/>
<name>W7DF64_9LIST</name>
<keyword evidence="3" id="KW-1185">Reference proteome</keyword>
<comment type="caution">
    <text evidence="2">The sequence shown here is derived from an EMBL/GenBank/DDBJ whole genome shotgun (WGS) entry which is preliminary data.</text>
</comment>
<dbReference type="SUPFAM" id="SSF52091">
    <property type="entry name" value="SpoIIaa-like"/>
    <property type="match status" value="1"/>
</dbReference>
<gene>
    <name evidence="2" type="ORF">PRIP_03803</name>
</gene>
<dbReference type="InterPro" id="IPR002645">
    <property type="entry name" value="STAS_dom"/>
</dbReference>
<proteinExistence type="predicted"/>
<reference evidence="2 3" key="1">
    <citation type="journal article" date="2014" name="Int. J. Syst. Evol. Microbiol.">
        <title>Listeria floridensis sp. nov., Listeria aquatica sp. nov., Listeria cornellensis sp. nov., Listeria riparia sp. nov. and Listeria grandensis sp. nov., from agricultural and natural environments.</title>
        <authorList>
            <person name="den Bakker H.C."/>
            <person name="Warchocki S."/>
            <person name="Wright E.M."/>
            <person name="Allred A.F."/>
            <person name="Ahlstrom C."/>
            <person name="Manuel C.S."/>
            <person name="Stasiewicz M.J."/>
            <person name="Burrell A."/>
            <person name="Roof S."/>
            <person name="Strawn L."/>
            <person name="Fortes E.D."/>
            <person name="Nightingale K.K."/>
            <person name="Kephart D."/>
            <person name="Wiedmann M."/>
        </authorList>
    </citation>
    <scope>NUCLEOTIDE SEQUENCE [LARGE SCALE GENOMIC DNA]</scope>
    <source>
        <strain evidence="2 3">FSL S10-1204</strain>
    </source>
</reference>
<dbReference type="EMBL" id="AODL01000005">
    <property type="protein sequence ID" value="EUJ46111.1"/>
    <property type="molecule type" value="Genomic_DNA"/>
</dbReference>
<accession>W7DF64</accession>
<sequence length="58" mass="6754">MLLDLSNLHIWDDSGVEAIYKVIQQFESAGNTVRMIGLNKESRRMMRQLKSYLKNSSH</sequence>
<feature type="domain" description="STAS" evidence="1">
    <location>
        <begin position="1"/>
        <end position="47"/>
    </location>
</feature>
<dbReference type="PROSITE" id="PS50801">
    <property type="entry name" value="STAS"/>
    <property type="match status" value="1"/>
</dbReference>
<evidence type="ECO:0000259" key="1">
    <source>
        <dbReference type="PROSITE" id="PS50801"/>
    </source>
</evidence>
<dbReference type="Pfam" id="PF01740">
    <property type="entry name" value="STAS"/>
    <property type="match status" value="1"/>
</dbReference>
<organism evidence="2 3">
    <name type="scientific">Listeria riparia FSL S10-1204</name>
    <dbReference type="NCBI Taxonomy" id="1265816"/>
    <lineage>
        <taxon>Bacteria</taxon>
        <taxon>Bacillati</taxon>
        <taxon>Bacillota</taxon>
        <taxon>Bacilli</taxon>
        <taxon>Bacillales</taxon>
        <taxon>Listeriaceae</taxon>
        <taxon>Listeria</taxon>
    </lineage>
</organism>
<protein>
    <submittedName>
        <fullName evidence="2">Sulfate transporter</fullName>
    </submittedName>
</protein>